<dbReference type="GO" id="GO:0005524">
    <property type="term" value="F:ATP binding"/>
    <property type="evidence" value="ECO:0007669"/>
    <property type="project" value="UniProtKB-KW"/>
</dbReference>
<dbReference type="PANTHER" id="PTHR11059">
    <property type="entry name" value="DNA REPAIR PROTEIN RECN"/>
    <property type="match status" value="1"/>
</dbReference>
<keyword evidence="10" id="KW-0175">Coiled coil</keyword>
<evidence type="ECO:0000256" key="7">
    <source>
        <dbReference type="ARBA" id="ARBA00023204"/>
    </source>
</evidence>
<dbReference type="Proteomes" id="UP000236654">
    <property type="component" value="Unassembled WGS sequence"/>
</dbReference>
<dbReference type="SUPFAM" id="SSF52540">
    <property type="entry name" value="P-loop containing nucleoside triphosphate hydrolases"/>
    <property type="match status" value="1"/>
</dbReference>
<reference evidence="12 13" key="1">
    <citation type="submission" date="2017-12" db="EMBL/GenBank/DDBJ databases">
        <title>The draft genome sequence of Brumimicrobium saltpan LHR20.</title>
        <authorList>
            <person name="Do Z.-J."/>
            <person name="Luo H.-R."/>
        </authorList>
    </citation>
    <scope>NUCLEOTIDE SEQUENCE [LARGE SCALE GENOMIC DNA]</scope>
    <source>
        <strain evidence="12 13">LHR20</strain>
    </source>
</reference>
<dbReference type="GO" id="GO:0006281">
    <property type="term" value="P:DNA repair"/>
    <property type="evidence" value="ECO:0007669"/>
    <property type="project" value="UniProtKB-KW"/>
</dbReference>
<proteinExistence type="inferred from homology"/>
<keyword evidence="4" id="KW-0547">Nucleotide-binding</keyword>
<sequence length="546" mass="61605">MLNRLSVNNFALIENAELNLKNSFTVITGETGSGKSILLGALKLILGERADYSVIRDKDKKTIVEALFQLDRNRFESFFTTNDLDFEPDTLIRREINAKGKSRAFINDTPVQLTVLKELSERLIHIHSQHHTLELKNKSYQREILDVIAGNESILNKFKGIYAQIKSLKSEIATLKENKAKLSIESEFNSFQLEELNKLQLDQINYAQIEEEVQRGEQFEEIKNAYQIISEAINTEEGVFSTLNRVIKSVSIQDDKVTALIERLQSVNIELNDIGTSAENDLSDLTFSPEELNKNIELLDGFNAALRKHNLTTQEELKLKIVELSEDVNSADQIEERIEEKQMLLHKVENEALEIAEKLSKKRKESANKIEKQVKDLLNQLKLVGATIKFEFSATTLNEFGVDDITLFFAPNKGIEPKIIEKSASGGELSRLMLVVQFLMSQKKALPTVIFDEIDTGVSGEVAQKIGEHLKKMGERMQLLAITHLPQVASKGSHHILVKKQDIKGVTKTSLLPLNEEQRIEEIAKLMSGSVVNEAALLNAKNLMNE</sequence>
<evidence type="ECO:0000256" key="8">
    <source>
        <dbReference type="ARBA" id="ARBA00033408"/>
    </source>
</evidence>
<keyword evidence="7 9" id="KW-0234">DNA repair</keyword>
<dbReference type="OrthoDB" id="9806954at2"/>
<keyword evidence="5 9" id="KW-0227">DNA damage</keyword>
<dbReference type="AlphaFoldDB" id="A0A2I0R4S0"/>
<protein>
    <recommendedName>
        <fullName evidence="3 9">DNA repair protein RecN</fullName>
    </recommendedName>
    <alternativeName>
        <fullName evidence="8 9">Recombination protein N</fullName>
    </alternativeName>
</protein>
<dbReference type="GO" id="GO:0006310">
    <property type="term" value="P:DNA recombination"/>
    <property type="evidence" value="ECO:0007669"/>
    <property type="project" value="InterPro"/>
</dbReference>
<evidence type="ECO:0000256" key="1">
    <source>
        <dbReference type="ARBA" id="ARBA00003618"/>
    </source>
</evidence>
<dbReference type="Gene3D" id="3.40.50.300">
    <property type="entry name" value="P-loop containing nucleotide triphosphate hydrolases"/>
    <property type="match status" value="2"/>
</dbReference>
<evidence type="ECO:0000313" key="13">
    <source>
        <dbReference type="Proteomes" id="UP000236654"/>
    </source>
</evidence>
<evidence type="ECO:0000256" key="6">
    <source>
        <dbReference type="ARBA" id="ARBA00022840"/>
    </source>
</evidence>
<dbReference type="EMBL" id="PJNI01000002">
    <property type="protein sequence ID" value="PKR81565.1"/>
    <property type="molecule type" value="Genomic_DNA"/>
</dbReference>
<dbReference type="GO" id="GO:0009432">
    <property type="term" value="P:SOS response"/>
    <property type="evidence" value="ECO:0007669"/>
    <property type="project" value="TreeGrafter"/>
</dbReference>
<gene>
    <name evidence="12" type="ORF">CW751_03305</name>
</gene>
<name>A0A2I0R4S0_9FLAO</name>
<dbReference type="Pfam" id="PF02463">
    <property type="entry name" value="SMC_N"/>
    <property type="match status" value="1"/>
</dbReference>
<evidence type="ECO:0000256" key="10">
    <source>
        <dbReference type="SAM" id="Coils"/>
    </source>
</evidence>
<accession>A0A2I0R4S0</accession>
<evidence type="ECO:0000256" key="5">
    <source>
        <dbReference type="ARBA" id="ARBA00022763"/>
    </source>
</evidence>
<dbReference type="PANTHER" id="PTHR11059:SF0">
    <property type="entry name" value="DNA REPAIR PROTEIN RECN"/>
    <property type="match status" value="1"/>
</dbReference>
<dbReference type="PIRSF" id="PIRSF003128">
    <property type="entry name" value="RecN"/>
    <property type="match status" value="1"/>
</dbReference>
<comment type="function">
    <text evidence="1 9">May be involved in recombinational repair of damaged DNA.</text>
</comment>
<evidence type="ECO:0000259" key="11">
    <source>
        <dbReference type="Pfam" id="PF02463"/>
    </source>
</evidence>
<dbReference type="InterPro" id="IPR027417">
    <property type="entry name" value="P-loop_NTPase"/>
</dbReference>
<dbReference type="RefSeq" id="WP_101333579.1">
    <property type="nucleotide sequence ID" value="NZ_PJNI01000002.1"/>
</dbReference>
<evidence type="ECO:0000256" key="3">
    <source>
        <dbReference type="ARBA" id="ARBA00021315"/>
    </source>
</evidence>
<evidence type="ECO:0000256" key="2">
    <source>
        <dbReference type="ARBA" id="ARBA00009441"/>
    </source>
</evidence>
<organism evidence="12 13">
    <name type="scientific">Brumimicrobium salinarum</name>
    <dbReference type="NCBI Taxonomy" id="2058658"/>
    <lineage>
        <taxon>Bacteria</taxon>
        <taxon>Pseudomonadati</taxon>
        <taxon>Bacteroidota</taxon>
        <taxon>Flavobacteriia</taxon>
        <taxon>Flavobacteriales</taxon>
        <taxon>Crocinitomicaceae</taxon>
        <taxon>Brumimicrobium</taxon>
    </lineage>
</organism>
<keyword evidence="6" id="KW-0067">ATP-binding</keyword>
<dbReference type="CDD" id="cd03241">
    <property type="entry name" value="ABC_RecN"/>
    <property type="match status" value="2"/>
</dbReference>
<dbReference type="InterPro" id="IPR003395">
    <property type="entry name" value="RecF/RecN/SMC_N"/>
</dbReference>
<evidence type="ECO:0000313" key="12">
    <source>
        <dbReference type="EMBL" id="PKR81565.1"/>
    </source>
</evidence>
<feature type="coiled-coil region" evidence="10">
    <location>
        <begin position="321"/>
        <end position="376"/>
    </location>
</feature>
<evidence type="ECO:0000256" key="9">
    <source>
        <dbReference type="PIRNR" id="PIRNR003128"/>
    </source>
</evidence>
<feature type="domain" description="RecF/RecN/SMC N-terminal" evidence="11">
    <location>
        <begin position="1"/>
        <end position="501"/>
    </location>
</feature>
<comment type="caution">
    <text evidence="12">The sequence shown here is derived from an EMBL/GenBank/DDBJ whole genome shotgun (WGS) entry which is preliminary data.</text>
</comment>
<keyword evidence="13" id="KW-1185">Reference proteome</keyword>
<dbReference type="InterPro" id="IPR004604">
    <property type="entry name" value="DNA_recomb/repair_RecN"/>
</dbReference>
<dbReference type="GO" id="GO:0043590">
    <property type="term" value="C:bacterial nucleoid"/>
    <property type="evidence" value="ECO:0007669"/>
    <property type="project" value="TreeGrafter"/>
</dbReference>
<comment type="similarity">
    <text evidence="2 9">Belongs to the RecN family.</text>
</comment>
<feature type="coiled-coil region" evidence="10">
    <location>
        <begin position="158"/>
        <end position="185"/>
    </location>
</feature>
<evidence type="ECO:0000256" key="4">
    <source>
        <dbReference type="ARBA" id="ARBA00022741"/>
    </source>
</evidence>